<dbReference type="GO" id="GO:0016746">
    <property type="term" value="F:acyltransferase activity"/>
    <property type="evidence" value="ECO:0007669"/>
    <property type="project" value="UniProtKB-KW"/>
</dbReference>
<dbReference type="Pfam" id="PF00132">
    <property type="entry name" value="Hexapep"/>
    <property type="match status" value="1"/>
</dbReference>
<evidence type="ECO:0000313" key="5">
    <source>
        <dbReference type="EMBL" id="OTP97624.1"/>
    </source>
</evidence>
<dbReference type="InterPro" id="IPR018357">
    <property type="entry name" value="Hexapep_transf_CS"/>
</dbReference>
<dbReference type="Proteomes" id="UP000194977">
    <property type="component" value="Unassembled WGS sequence"/>
</dbReference>
<dbReference type="HOGENOM" id="CLU_051638_5_0_6"/>
<dbReference type="CDD" id="cd03349">
    <property type="entry name" value="LbH_XAT"/>
    <property type="match status" value="1"/>
</dbReference>
<dbReference type="EMBL" id="NART01000118">
    <property type="protein sequence ID" value="OTQ08012.1"/>
    <property type="molecule type" value="Genomic_DNA"/>
</dbReference>
<gene>
    <name evidence="6" type="ORF">B6C91_13645</name>
    <name evidence="5" type="ORF">B6D08_14055</name>
</gene>
<dbReference type="Gene3D" id="2.160.10.10">
    <property type="entry name" value="Hexapeptide repeat proteins"/>
    <property type="match status" value="1"/>
</dbReference>
<name>X2H4L8_9GAMM</name>
<dbReference type="InterPro" id="IPR001451">
    <property type="entry name" value="Hexapep"/>
</dbReference>
<evidence type="ECO:0000313" key="8">
    <source>
        <dbReference type="Proteomes" id="UP000194977"/>
    </source>
</evidence>
<comment type="caution">
    <text evidence="5">The sequence shown here is derived from an EMBL/GenBank/DDBJ whole genome shotgun (WGS) entry which is preliminary data.</text>
</comment>
<dbReference type="Proteomes" id="UP000194800">
    <property type="component" value="Unassembled WGS sequence"/>
</dbReference>
<evidence type="ECO:0000313" key="6">
    <source>
        <dbReference type="EMBL" id="OTQ08012.1"/>
    </source>
</evidence>
<organism evidence="5 8">
    <name type="scientific">Gilliamella apicola</name>
    <dbReference type="NCBI Taxonomy" id="1196095"/>
    <lineage>
        <taxon>Bacteria</taxon>
        <taxon>Pseudomonadati</taxon>
        <taxon>Pseudomonadota</taxon>
        <taxon>Gammaproteobacteria</taxon>
        <taxon>Orbales</taxon>
        <taxon>Orbaceae</taxon>
        <taxon>Gilliamella</taxon>
    </lineage>
</organism>
<evidence type="ECO:0000256" key="1">
    <source>
        <dbReference type="ARBA" id="ARBA00007274"/>
    </source>
</evidence>
<dbReference type="EMBL" id="NARP01000061">
    <property type="protein sequence ID" value="OTP97624.1"/>
    <property type="molecule type" value="Genomic_DNA"/>
</dbReference>
<dbReference type="PANTHER" id="PTHR43300:SF11">
    <property type="entry name" value="ACETYLTRANSFERASE RV3034C-RELATED"/>
    <property type="match status" value="1"/>
</dbReference>
<dbReference type="GeneID" id="29850334"/>
<dbReference type="AlphaFoldDB" id="X2H4L8"/>
<dbReference type="OrthoDB" id="9815592at2"/>
<comment type="similarity">
    <text evidence="1">Belongs to the transferase hexapeptide repeat family.</text>
</comment>
<dbReference type="KEGG" id="gap:GAPWK_1448"/>
<protein>
    <recommendedName>
        <fullName evidence="9">CatB-related O-acetyltransferase</fullName>
    </recommendedName>
</protein>
<evidence type="ECO:0000256" key="2">
    <source>
        <dbReference type="ARBA" id="ARBA00022679"/>
    </source>
</evidence>
<dbReference type="InterPro" id="IPR050179">
    <property type="entry name" value="Trans_hexapeptide_repeat"/>
</dbReference>
<accession>X2H4L8</accession>
<dbReference type="PANTHER" id="PTHR43300">
    <property type="entry name" value="ACETYLTRANSFERASE"/>
    <property type="match status" value="1"/>
</dbReference>
<evidence type="ECO:0000256" key="3">
    <source>
        <dbReference type="ARBA" id="ARBA00022737"/>
    </source>
</evidence>
<dbReference type="SUPFAM" id="SSF51161">
    <property type="entry name" value="Trimeric LpxA-like enzymes"/>
    <property type="match status" value="1"/>
</dbReference>
<dbReference type="PROSITE" id="PS00101">
    <property type="entry name" value="HEXAPEP_TRANSFERASES"/>
    <property type="match status" value="1"/>
</dbReference>
<evidence type="ECO:0008006" key="9">
    <source>
        <dbReference type="Google" id="ProtNLM"/>
    </source>
</evidence>
<keyword evidence="3" id="KW-0677">Repeat</keyword>
<keyword evidence="2" id="KW-0808">Transferase</keyword>
<proteinExistence type="inferred from homology"/>
<dbReference type="RefSeq" id="WP_025315587.1">
    <property type="nucleotide sequence ID" value="NZ_CAMLEZ010000034.1"/>
</dbReference>
<reference evidence="7 8" key="1">
    <citation type="submission" date="2017-03" db="EMBL/GenBank/DDBJ databases">
        <title>Comparative genomics of honeybee gut symbionts reveal geographically distinct and subgroup specific antibiotic resistance.</title>
        <authorList>
            <person name="Ludvigsen J."/>
            <person name="Porcellato D."/>
            <person name="Labee-Lund T.M."/>
            <person name="Amdam G.V."/>
            <person name="Rudi K."/>
        </authorList>
    </citation>
    <scope>NUCLEOTIDE SEQUENCE [LARGE SCALE GENOMIC DNA]</scope>
    <source>
        <strain evidence="5 8">A-7-12</strain>
        <strain evidence="6 7">A-9-12</strain>
    </source>
</reference>
<keyword evidence="7" id="KW-1185">Reference proteome</keyword>
<evidence type="ECO:0000313" key="7">
    <source>
        <dbReference type="Proteomes" id="UP000194800"/>
    </source>
</evidence>
<keyword evidence="4" id="KW-0012">Acyltransferase</keyword>
<evidence type="ECO:0000256" key="4">
    <source>
        <dbReference type="ARBA" id="ARBA00023315"/>
    </source>
</evidence>
<sequence length="234" mass="26067">MNHEQKVILRKHKIYTYMGTKFEKNAEVSCEVPIKIGGEISFKGSIGAYTYIRKGCRLSPALKSIGRYCSIAPDVKIGDGNHPTNWLSTSPFQWGAFPVPMEEPLENSLVFTKPNRTITIGNDVWIGTNVTITPNVKIGDGAIIAAGAVVVKDVEPYSIVGGVPAKLIRFRFSNEIIERLLNQQWWRFAPNMLSKISFDRPELAVEEIDTLIKDKNILEDKPNIIKIGANGIIL</sequence>
<dbReference type="eggNOG" id="COG0110">
    <property type="taxonomic scope" value="Bacteria"/>
</dbReference>
<dbReference type="InterPro" id="IPR011004">
    <property type="entry name" value="Trimer_LpxA-like_sf"/>
</dbReference>